<name>A0A067JJ84_JATCU</name>
<feature type="region of interest" description="Disordered" evidence="1">
    <location>
        <begin position="1"/>
        <end position="34"/>
    </location>
</feature>
<organism evidence="2 3">
    <name type="scientific">Jatropha curcas</name>
    <name type="common">Barbados nut</name>
    <dbReference type="NCBI Taxonomy" id="180498"/>
    <lineage>
        <taxon>Eukaryota</taxon>
        <taxon>Viridiplantae</taxon>
        <taxon>Streptophyta</taxon>
        <taxon>Embryophyta</taxon>
        <taxon>Tracheophyta</taxon>
        <taxon>Spermatophyta</taxon>
        <taxon>Magnoliopsida</taxon>
        <taxon>eudicotyledons</taxon>
        <taxon>Gunneridae</taxon>
        <taxon>Pentapetalae</taxon>
        <taxon>rosids</taxon>
        <taxon>fabids</taxon>
        <taxon>Malpighiales</taxon>
        <taxon>Euphorbiaceae</taxon>
        <taxon>Crotonoideae</taxon>
        <taxon>Jatropheae</taxon>
        <taxon>Jatropha</taxon>
    </lineage>
</organism>
<reference evidence="2 3" key="1">
    <citation type="journal article" date="2014" name="PLoS ONE">
        <title>Global Analysis of Gene Expression Profiles in Physic Nut (Jatropha curcas L.) Seedlings Exposed to Salt Stress.</title>
        <authorList>
            <person name="Zhang L."/>
            <person name="Zhang C."/>
            <person name="Wu P."/>
            <person name="Chen Y."/>
            <person name="Li M."/>
            <person name="Jiang H."/>
            <person name="Wu G."/>
        </authorList>
    </citation>
    <scope>NUCLEOTIDE SEQUENCE [LARGE SCALE GENOMIC DNA]</scope>
    <source>
        <strain evidence="3">cv. GZQX0401</strain>
        <tissue evidence="2">Young leaves</tissue>
    </source>
</reference>
<evidence type="ECO:0000313" key="2">
    <source>
        <dbReference type="EMBL" id="KDP23942.1"/>
    </source>
</evidence>
<gene>
    <name evidence="2" type="ORF">JCGZ_27159</name>
</gene>
<dbReference type="AlphaFoldDB" id="A0A067JJ84"/>
<proteinExistence type="predicted"/>
<evidence type="ECO:0000313" key="3">
    <source>
        <dbReference type="Proteomes" id="UP000027138"/>
    </source>
</evidence>
<accession>A0A067JJ84</accession>
<sequence>MVENMRKTRRSRSEVLSLAVSAGNGENPREEKSEGRDILNVNPFILGVYCVNGDHGWVPLIEEMKKEGLGAEVHGRWPKNGKERQEIPAAPRVCQEEEKMKEKVRGFSGNFWAISVQFKPIWSKSTV</sequence>
<dbReference type="Proteomes" id="UP000027138">
    <property type="component" value="Unassembled WGS sequence"/>
</dbReference>
<keyword evidence="3" id="KW-1185">Reference proteome</keyword>
<dbReference type="EMBL" id="KK915167">
    <property type="protein sequence ID" value="KDP23942.1"/>
    <property type="molecule type" value="Genomic_DNA"/>
</dbReference>
<protein>
    <submittedName>
        <fullName evidence="2">Uncharacterized protein</fullName>
    </submittedName>
</protein>
<evidence type="ECO:0000256" key="1">
    <source>
        <dbReference type="SAM" id="MobiDB-lite"/>
    </source>
</evidence>